<accession>D5GM53</accession>
<dbReference type="InParanoid" id="D5GM53"/>
<sequence>MPSVSSVISNDVPKANPTVTHTVTTRRRSLPVYHSYSSESLRPAIKRVSCCTAGVSATTNTNLKMRSHSPAMDAVDFDNLPPAVRRKYFSSLERLRYAQQHQHLGCVSPLPSSNHGRTMSSASGKFTRLRSKNRPSYDSFRSTRAPPRPAKLCKPNPEANAFLLSQADAKWYLELPETIRRKHFSKEERFLLATKCESIIVDAADEAIYRMGRHANHSLDTLDSHRSSGSGFRDSLYDRDAMNAVEEIRKSLGWLDEDGALDLRLSEFYCSDSNKFETNPAPSKSSHKKTLSLSGKAFSTHSSSSSVPTIGRQSLGSRRPTSRGNITRHQPSFSQSINSMDPDAAYYQDPEARLKLRVYLASPQKFDEAVEFGFPSTAESKGFSKARPRTATVRRVESEVDDLPCKEEDHPFNDFGNVSMAVGDVMGYQKMRGLEGRTSPTVLPSRVSNVSVFDPYPHASPGNREMTLRMTLTRKDLRADENELYGWRKSDPLALEDLPPASDSDAGQFDWGNSGRGSQTGLKKLWRKIRRLP</sequence>
<dbReference type="RefSeq" id="XP_002841405.1">
    <property type="nucleotide sequence ID" value="XM_002841359.1"/>
</dbReference>
<dbReference type="AlphaFoldDB" id="D5GM53"/>
<dbReference type="EMBL" id="FN430352">
    <property type="protein sequence ID" value="CAZ85596.1"/>
    <property type="molecule type" value="Genomic_DNA"/>
</dbReference>
<reference evidence="2 3" key="1">
    <citation type="journal article" date="2010" name="Nature">
        <title>Perigord black truffle genome uncovers evolutionary origins and mechanisms of symbiosis.</title>
        <authorList>
            <person name="Martin F."/>
            <person name="Kohler A."/>
            <person name="Murat C."/>
            <person name="Balestrini R."/>
            <person name="Coutinho P.M."/>
            <person name="Jaillon O."/>
            <person name="Montanini B."/>
            <person name="Morin E."/>
            <person name="Noel B."/>
            <person name="Percudani R."/>
            <person name="Porcel B."/>
            <person name="Rubini A."/>
            <person name="Amicucci A."/>
            <person name="Amselem J."/>
            <person name="Anthouard V."/>
            <person name="Arcioni S."/>
            <person name="Artiguenave F."/>
            <person name="Aury J.M."/>
            <person name="Ballario P."/>
            <person name="Bolchi A."/>
            <person name="Brenna A."/>
            <person name="Brun A."/>
            <person name="Buee M."/>
            <person name="Cantarel B."/>
            <person name="Chevalier G."/>
            <person name="Couloux A."/>
            <person name="Da Silva C."/>
            <person name="Denoeud F."/>
            <person name="Duplessis S."/>
            <person name="Ghignone S."/>
            <person name="Hilselberger B."/>
            <person name="Iotti M."/>
            <person name="Marcais B."/>
            <person name="Mello A."/>
            <person name="Miranda M."/>
            <person name="Pacioni G."/>
            <person name="Quesneville H."/>
            <person name="Riccioni C."/>
            <person name="Ruotolo R."/>
            <person name="Splivallo R."/>
            <person name="Stocchi V."/>
            <person name="Tisserant E."/>
            <person name="Viscomi A.R."/>
            <person name="Zambonelli A."/>
            <person name="Zampieri E."/>
            <person name="Henrissat B."/>
            <person name="Lebrun M.H."/>
            <person name="Paolocci F."/>
            <person name="Bonfante P."/>
            <person name="Ottonello S."/>
            <person name="Wincker P."/>
        </authorList>
    </citation>
    <scope>NUCLEOTIDE SEQUENCE [LARGE SCALE GENOMIC DNA]</scope>
    <source>
        <strain evidence="2 3">Mel28</strain>
    </source>
</reference>
<feature type="compositionally biased region" description="Polar residues" evidence="1">
    <location>
        <begin position="110"/>
        <end position="124"/>
    </location>
</feature>
<feature type="region of interest" description="Disordered" evidence="1">
    <location>
        <begin position="495"/>
        <end position="522"/>
    </location>
</feature>
<dbReference type="Proteomes" id="UP000006911">
    <property type="component" value="Unassembled WGS sequence"/>
</dbReference>
<proteinExistence type="predicted"/>
<gene>
    <name evidence="2" type="ORF">GSTUM_00010531001</name>
</gene>
<dbReference type="KEGG" id="tml:GSTUM_00010531001"/>
<dbReference type="HOGENOM" id="CLU_008913_0_1_1"/>
<evidence type="ECO:0000313" key="2">
    <source>
        <dbReference type="EMBL" id="CAZ85596.1"/>
    </source>
</evidence>
<name>D5GM53_TUBMM</name>
<protein>
    <submittedName>
        <fullName evidence="2">(Perigord truffle) hypothetical protein</fullName>
    </submittedName>
</protein>
<dbReference type="OMA" id="RKKLRMY"/>
<feature type="compositionally biased region" description="Low complexity" evidence="1">
    <location>
        <begin position="291"/>
        <end position="306"/>
    </location>
</feature>
<keyword evidence="3" id="KW-1185">Reference proteome</keyword>
<evidence type="ECO:0000256" key="1">
    <source>
        <dbReference type="SAM" id="MobiDB-lite"/>
    </source>
</evidence>
<feature type="region of interest" description="Disordered" evidence="1">
    <location>
        <begin position="276"/>
        <end position="342"/>
    </location>
</feature>
<feature type="compositionally biased region" description="Polar residues" evidence="1">
    <location>
        <begin position="307"/>
        <end position="316"/>
    </location>
</feature>
<feature type="region of interest" description="Disordered" evidence="1">
    <location>
        <begin position="107"/>
        <end position="154"/>
    </location>
</feature>
<feature type="compositionally biased region" description="Polar residues" evidence="1">
    <location>
        <begin position="322"/>
        <end position="339"/>
    </location>
</feature>
<dbReference type="GeneID" id="9187380"/>
<dbReference type="eggNOG" id="ENOG502SPPE">
    <property type="taxonomic scope" value="Eukaryota"/>
</dbReference>
<organism evidence="2 3">
    <name type="scientific">Tuber melanosporum (strain Mel28)</name>
    <name type="common">Perigord black truffle</name>
    <dbReference type="NCBI Taxonomy" id="656061"/>
    <lineage>
        <taxon>Eukaryota</taxon>
        <taxon>Fungi</taxon>
        <taxon>Dikarya</taxon>
        <taxon>Ascomycota</taxon>
        <taxon>Pezizomycotina</taxon>
        <taxon>Pezizomycetes</taxon>
        <taxon>Pezizales</taxon>
        <taxon>Tuberaceae</taxon>
        <taxon>Tuber</taxon>
    </lineage>
</organism>
<evidence type="ECO:0000313" key="3">
    <source>
        <dbReference type="Proteomes" id="UP000006911"/>
    </source>
</evidence>